<protein>
    <submittedName>
        <fullName evidence="2">Uncharacterized protein</fullName>
    </submittedName>
</protein>
<feature type="compositionally biased region" description="Basic and acidic residues" evidence="1">
    <location>
        <begin position="43"/>
        <end position="55"/>
    </location>
</feature>
<reference evidence="2" key="2">
    <citation type="journal article" date="2024" name="Plant">
        <title>Genomic evolution and insights into agronomic trait innovations of Sesamum species.</title>
        <authorList>
            <person name="Miao H."/>
            <person name="Wang L."/>
            <person name="Qu L."/>
            <person name="Liu H."/>
            <person name="Sun Y."/>
            <person name="Le M."/>
            <person name="Wang Q."/>
            <person name="Wei S."/>
            <person name="Zheng Y."/>
            <person name="Lin W."/>
            <person name="Duan Y."/>
            <person name="Cao H."/>
            <person name="Xiong S."/>
            <person name="Wang X."/>
            <person name="Wei L."/>
            <person name="Li C."/>
            <person name="Ma Q."/>
            <person name="Ju M."/>
            <person name="Zhao R."/>
            <person name="Li G."/>
            <person name="Mu C."/>
            <person name="Tian Q."/>
            <person name="Mei H."/>
            <person name="Zhang T."/>
            <person name="Gao T."/>
            <person name="Zhang H."/>
        </authorList>
    </citation>
    <scope>NUCLEOTIDE SEQUENCE</scope>
    <source>
        <strain evidence="2">KEN1</strain>
    </source>
</reference>
<dbReference type="AlphaFoldDB" id="A0AAW2X6B3"/>
<gene>
    <name evidence="2" type="ORF">Slati_1497700</name>
</gene>
<evidence type="ECO:0000256" key="1">
    <source>
        <dbReference type="SAM" id="MobiDB-lite"/>
    </source>
</evidence>
<comment type="caution">
    <text evidence="2">The sequence shown here is derived from an EMBL/GenBank/DDBJ whole genome shotgun (WGS) entry which is preliminary data.</text>
</comment>
<sequence length="100" mass="11401">MHWGLRYILRGIQPRTFEELATRAYDMELSMAAIGAEGPPIQEPRKFKEKQEAKKGGKSFSKPPIKEAMAVNTTPFTLRGKLNDTMARRKTHLKKDGQEN</sequence>
<name>A0AAW2X6B3_9LAMI</name>
<proteinExistence type="predicted"/>
<feature type="region of interest" description="Disordered" evidence="1">
    <location>
        <begin position="36"/>
        <end position="64"/>
    </location>
</feature>
<accession>A0AAW2X6B3</accession>
<organism evidence="2">
    <name type="scientific">Sesamum latifolium</name>
    <dbReference type="NCBI Taxonomy" id="2727402"/>
    <lineage>
        <taxon>Eukaryota</taxon>
        <taxon>Viridiplantae</taxon>
        <taxon>Streptophyta</taxon>
        <taxon>Embryophyta</taxon>
        <taxon>Tracheophyta</taxon>
        <taxon>Spermatophyta</taxon>
        <taxon>Magnoliopsida</taxon>
        <taxon>eudicotyledons</taxon>
        <taxon>Gunneridae</taxon>
        <taxon>Pentapetalae</taxon>
        <taxon>asterids</taxon>
        <taxon>lamiids</taxon>
        <taxon>Lamiales</taxon>
        <taxon>Pedaliaceae</taxon>
        <taxon>Sesamum</taxon>
    </lineage>
</organism>
<reference evidence="2" key="1">
    <citation type="submission" date="2020-06" db="EMBL/GenBank/DDBJ databases">
        <authorList>
            <person name="Li T."/>
            <person name="Hu X."/>
            <person name="Zhang T."/>
            <person name="Song X."/>
            <person name="Zhang H."/>
            <person name="Dai N."/>
            <person name="Sheng W."/>
            <person name="Hou X."/>
            <person name="Wei L."/>
        </authorList>
    </citation>
    <scope>NUCLEOTIDE SEQUENCE</scope>
    <source>
        <strain evidence="2">KEN1</strain>
        <tissue evidence="2">Leaf</tissue>
    </source>
</reference>
<dbReference type="EMBL" id="JACGWN010000005">
    <property type="protein sequence ID" value="KAL0449413.1"/>
    <property type="molecule type" value="Genomic_DNA"/>
</dbReference>
<evidence type="ECO:0000313" key="2">
    <source>
        <dbReference type="EMBL" id="KAL0449413.1"/>
    </source>
</evidence>